<dbReference type="Pfam" id="PF00702">
    <property type="entry name" value="Hydrolase"/>
    <property type="match status" value="1"/>
</dbReference>
<keyword evidence="11" id="KW-1003">Cell membrane</keyword>
<dbReference type="AlphaFoldDB" id="A0A552FBT1"/>
<dbReference type="GO" id="GO:0016887">
    <property type="term" value="F:ATP hydrolysis activity"/>
    <property type="evidence" value="ECO:0007669"/>
    <property type="project" value="InterPro"/>
</dbReference>
<evidence type="ECO:0000259" key="13">
    <source>
        <dbReference type="PROSITE" id="PS50846"/>
    </source>
</evidence>
<dbReference type="PROSITE" id="PS50846">
    <property type="entry name" value="HMA_2"/>
    <property type="match status" value="1"/>
</dbReference>
<evidence type="ECO:0000313" key="14">
    <source>
        <dbReference type="EMBL" id="TRU44152.1"/>
    </source>
</evidence>
<feature type="transmembrane region" description="Helical" evidence="11">
    <location>
        <begin position="196"/>
        <end position="213"/>
    </location>
</feature>
<dbReference type="InterPro" id="IPR001757">
    <property type="entry name" value="P_typ_ATPase"/>
</dbReference>
<keyword evidence="4 11" id="KW-0812">Transmembrane</keyword>
<feature type="domain" description="HMA" evidence="13">
    <location>
        <begin position="10"/>
        <end position="76"/>
    </location>
</feature>
<feature type="transmembrane region" description="Helical" evidence="11">
    <location>
        <begin position="737"/>
        <end position="760"/>
    </location>
</feature>
<dbReference type="GO" id="GO:0055070">
    <property type="term" value="P:copper ion homeostasis"/>
    <property type="evidence" value="ECO:0007669"/>
    <property type="project" value="TreeGrafter"/>
</dbReference>
<feature type="compositionally biased region" description="Polar residues" evidence="12">
    <location>
        <begin position="76"/>
        <end position="85"/>
    </location>
</feature>
<name>A0A552FBT1_MICAE</name>
<dbReference type="Gene3D" id="2.70.150.10">
    <property type="entry name" value="Calcium-transporting ATPase, cytoplasmic transduction domain A"/>
    <property type="match status" value="1"/>
</dbReference>
<dbReference type="PANTHER" id="PTHR43520:SF8">
    <property type="entry name" value="P-TYPE CU(+) TRANSPORTER"/>
    <property type="match status" value="1"/>
</dbReference>
<feature type="transmembrane region" description="Helical" evidence="11">
    <location>
        <begin position="403"/>
        <end position="426"/>
    </location>
</feature>
<keyword evidence="8" id="KW-1278">Translocase</keyword>
<dbReference type="SFLD" id="SFLDF00027">
    <property type="entry name" value="p-type_atpase"/>
    <property type="match status" value="1"/>
</dbReference>
<dbReference type="InterPro" id="IPR044492">
    <property type="entry name" value="P_typ_ATPase_HD_dom"/>
</dbReference>
<keyword evidence="3" id="KW-0813">Transport</keyword>
<sequence length="794" mass="84784">MILAAETGLKTATLDVKGMKCAGCVSAVERQLSQNQGVKSAQVNLITEIAVIEYQPEAIAPEQLAAKLTAIGFPTQPRSSSTPLSQQNQRRQNQQKERQQQLYRLAIACCLLVFSLIGHLHHIGGPEIPIFQSIAFHWTLATLAILFPGRDIFIDGWRGLRHGMPNMNTLVSLGTGSAYVASCLALIFPNLGLECFFDEPVMLLGFILLGRTLEAHSRHRAAADLEALTSLQPAVAHLIGSTDDRVGVAIPVEQLRVGEWVRVLPGEKIPVDGEIIQGRTTVDEALLTGESLPVVKEMGDLVIAGSFNLSGAIAVQTRQVGTDTTLAKIIAAVESAQTRKAPVQKIADRVAGYFAYGVMIIALIVLLFWYFWGTRLFPEVLGSTTGHHELIQPISPLLLSLKLAISVLVVACPCALGLATPTALLVGTSLAAERGILIKGGDVLETVSRLQTVVFDKTGTLSQGHPEITDCLSFSELNPLEIQQLAAVVESGTNHPLARAILDAVTPPTNLTGEDFQTVAGLGVSARVQGSKIVLGNRQWLAQNGIKIDETIPGIQELLQAGKTVIYLGMEEQLLGAIAFQDRLRPDAQTTVNQLQKLGLEVILLSGDRQEVVTAIANSLGISQFYAQVAPAEKSALIADLQTKEGKIVAMVGDGINDAPALAQANIGIALAGGTEVAMETAGIVLISDRLEDVVQSLHLSLATWQKIRQNLFWALGYNTLAIPIAGGLLLPHWGLAFSPALAAALMAFSSVMVVSNSLLLRRQFPPLKSTQEGKNGSSRLCVLCLLDSGKFSA</sequence>
<evidence type="ECO:0000256" key="6">
    <source>
        <dbReference type="ARBA" id="ARBA00022741"/>
    </source>
</evidence>
<dbReference type="InterPro" id="IPR017969">
    <property type="entry name" value="Heavy-metal-associated_CS"/>
</dbReference>
<evidence type="ECO:0000256" key="10">
    <source>
        <dbReference type="ARBA" id="ARBA00023136"/>
    </source>
</evidence>
<comment type="similarity">
    <text evidence="2 11">Belongs to the cation transport ATPase (P-type) (TC 3.A.3) family. Type IB subfamily.</text>
</comment>
<reference evidence="14 15" key="1">
    <citation type="submission" date="2019-01" db="EMBL/GenBank/DDBJ databases">
        <title>Coherence of Microcystis species and biogeography revealed through population genomics.</title>
        <authorList>
            <person name="Perez-Carrascal O.M."/>
            <person name="Terrat Y."/>
            <person name="Giani A."/>
            <person name="Fortin N."/>
            <person name="Tromas N."/>
            <person name="Shapiro B.J."/>
        </authorList>
    </citation>
    <scope>NUCLEOTIDE SEQUENCE [LARGE SCALE GENOMIC DNA]</scope>
    <source>
        <strain evidence="14">Ma_QC_Ca_00000000_S207</strain>
    </source>
</reference>
<evidence type="ECO:0000256" key="2">
    <source>
        <dbReference type="ARBA" id="ARBA00006024"/>
    </source>
</evidence>
<evidence type="ECO:0000256" key="4">
    <source>
        <dbReference type="ARBA" id="ARBA00022692"/>
    </source>
</evidence>
<evidence type="ECO:0000313" key="15">
    <source>
        <dbReference type="Proteomes" id="UP000320293"/>
    </source>
</evidence>
<evidence type="ECO:0000256" key="11">
    <source>
        <dbReference type="RuleBase" id="RU362081"/>
    </source>
</evidence>
<proteinExistence type="inferred from homology"/>
<dbReference type="Proteomes" id="UP000320293">
    <property type="component" value="Unassembled WGS sequence"/>
</dbReference>
<dbReference type="FunFam" id="2.70.150.10:FF:000002">
    <property type="entry name" value="Copper-transporting ATPase 1, putative"/>
    <property type="match status" value="1"/>
</dbReference>
<dbReference type="InterPro" id="IPR023298">
    <property type="entry name" value="ATPase_P-typ_TM_dom_sf"/>
</dbReference>
<dbReference type="InterPro" id="IPR059000">
    <property type="entry name" value="ATPase_P-type_domA"/>
</dbReference>
<organism evidence="14 15">
    <name type="scientific">Microcystis aeruginosa Ma_QC_Ca_00000000_S207</name>
    <dbReference type="NCBI Taxonomy" id="2486251"/>
    <lineage>
        <taxon>Bacteria</taxon>
        <taxon>Bacillati</taxon>
        <taxon>Cyanobacteriota</taxon>
        <taxon>Cyanophyceae</taxon>
        <taxon>Oscillatoriophycideae</taxon>
        <taxon>Chroococcales</taxon>
        <taxon>Microcystaceae</taxon>
        <taxon>Microcystis</taxon>
    </lineage>
</organism>
<dbReference type="SUPFAM" id="SSF56784">
    <property type="entry name" value="HAD-like"/>
    <property type="match status" value="1"/>
</dbReference>
<evidence type="ECO:0000256" key="9">
    <source>
        <dbReference type="ARBA" id="ARBA00022989"/>
    </source>
</evidence>
<keyword evidence="7 11" id="KW-0067">ATP-binding</keyword>
<feature type="transmembrane region" description="Helical" evidence="11">
    <location>
        <begin position="170"/>
        <end position="190"/>
    </location>
</feature>
<feature type="region of interest" description="Disordered" evidence="12">
    <location>
        <begin position="76"/>
        <end position="95"/>
    </location>
</feature>
<dbReference type="PRINTS" id="PR00120">
    <property type="entry name" value="HATPASE"/>
</dbReference>
<keyword evidence="5 11" id="KW-0479">Metal-binding</keyword>
<accession>A0A552FBT1</accession>
<dbReference type="SFLD" id="SFLDS00003">
    <property type="entry name" value="Haloacid_Dehalogenase"/>
    <property type="match status" value="1"/>
</dbReference>
<feature type="transmembrane region" description="Helical" evidence="11">
    <location>
        <begin position="350"/>
        <end position="372"/>
    </location>
</feature>
<dbReference type="EMBL" id="SFBF01000318">
    <property type="protein sequence ID" value="TRU44152.1"/>
    <property type="molecule type" value="Genomic_DNA"/>
</dbReference>
<dbReference type="Pfam" id="PF00122">
    <property type="entry name" value="E1-E2_ATPase"/>
    <property type="match status" value="1"/>
</dbReference>
<keyword evidence="10 11" id="KW-0472">Membrane</keyword>
<dbReference type="Gene3D" id="3.40.1110.10">
    <property type="entry name" value="Calcium-transporting ATPase, cytoplasmic domain N"/>
    <property type="match status" value="1"/>
</dbReference>
<keyword evidence="6 11" id="KW-0547">Nucleotide-binding</keyword>
<feature type="transmembrane region" description="Helical" evidence="11">
    <location>
        <begin position="130"/>
        <end position="149"/>
    </location>
</feature>
<dbReference type="GO" id="GO:0005524">
    <property type="term" value="F:ATP binding"/>
    <property type="evidence" value="ECO:0007669"/>
    <property type="project" value="UniProtKB-UniRule"/>
</dbReference>
<dbReference type="InterPro" id="IPR023214">
    <property type="entry name" value="HAD_sf"/>
</dbReference>
<evidence type="ECO:0000256" key="5">
    <source>
        <dbReference type="ARBA" id="ARBA00022723"/>
    </source>
</evidence>
<dbReference type="SUPFAM" id="SSF81665">
    <property type="entry name" value="Calcium ATPase, transmembrane domain M"/>
    <property type="match status" value="1"/>
</dbReference>
<dbReference type="GO" id="GO:0043682">
    <property type="term" value="F:P-type divalent copper transporter activity"/>
    <property type="evidence" value="ECO:0007669"/>
    <property type="project" value="TreeGrafter"/>
</dbReference>
<dbReference type="SUPFAM" id="SSF55008">
    <property type="entry name" value="HMA, heavy metal-associated domain"/>
    <property type="match status" value="1"/>
</dbReference>
<dbReference type="InterPro" id="IPR036163">
    <property type="entry name" value="HMA_dom_sf"/>
</dbReference>
<dbReference type="CDD" id="cd00371">
    <property type="entry name" value="HMA"/>
    <property type="match status" value="1"/>
</dbReference>
<evidence type="ECO:0000256" key="3">
    <source>
        <dbReference type="ARBA" id="ARBA00022448"/>
    </source>
</evidence>
<gene>
    <name evidence="14" type="ORF">EWV91_17060</name>
</gene>
<feature type="transmembrane region" description="Helical" evidence="11">
    <location>
        <begin position="712"/>
        <end position="731"/>
    </location>
</feature>
<dbReference type="InterPro" id="IPR008250">
    <property type="entry name" value="ATPase_P-typ_transduc_dom_A_sf"/>
</dbReference>
<evidence type="ECO:0000256" key="1">
    <source>
        <dbReference type="ARBA" id="ARBA00004651"/>
    </source>
</evidence>
<dbReference type="PROSITE" id="PS01047">
    <property type="entry name" value="HMA_1"/>
    <property type="match status" value="1"/>
</dbReference>
<dbReference type="FunFam" id="3.30.70.100:FF:000001">
    <property type="entry name" value="ATPase copper transporting beta"/>
    <property type="match status" value="1"/>
</dbReference>
<comment type="caution">
    <text evidence="14">The sequence shown here is derived from an EMBL/GenBank/DDBJ whole genome shotgun (WGS) entry which is preliminary data.</text>
</comment>
<dbReference type="GO" id="GO:0005886">
    <property type="term" value="C:plasma membrane"/>
    <property type="evidence" value="ECO:0007669"/>
    <property type="project" value="UniProtKB-SubCell"/>
</dbReference>
<dbReference type="NCBIfam" id="TIGR01525">
    <property type="entry name" value="ATPase-IB_hvy"/>
    <property type="match status" value="1"/>
</dbReference>
<dbReference type="InterPro" id="IPR006121">
    <property type="entry name" value="HMA_dom"/>
</dbReference>
<evidence type="ECO:0000256" key="8">
    <source>
        <dbReference type="ARBA" id="ARBA00022967"/>
    </source>
</evidence>
<dbReference type="SFLD" id="SFLDG00002">
    <property type="entry name" value="C1.7:_P-type_atpase_like"/>
    <property type="match status" value="1"/>
</dbReference>
<dbReference type="NCBIfam" id="TIGR01494">
    <property type="entry name" value="ATPase_P-type"/>
    <property type="match status" value="2"/>
</dbReference>
<dbReference type="GO" id="GO:0005507">
    <property type="term" value="F:copper ion binding"/>
    <property type="evidence" value="ECO:0007669"/>
    <property type="project" value="TreeGrafter"/>
</dbReference>
<protein>
    <submittedName>
        <fullName evidence="14">Copper-translocating P-type ATPase</fullName>
    </submittedName>
</protein>
<dbReference type="PANTHER" id="PTHR43520">
    <property type="entry name" value="ATP7, ISOFORM B"/>
    <property type="match status" value="1"/>
</dbReference>
<dbReference type="Gene3D" id="3.40.50.1000">
    <property type="entry name" value="HAD superfamily/HAD-like"/>
    <property type="match status" value="1"/>
</dbReference>
<keyword evidence="9 11" id="KW-1133">Transmembrane helix</keyword>
<dbReference type="Gene3D" id="3.30.70.100">
    <property type="match status" value="1"/>
</dbReference>
<dbReference type="CDD" id="cd02094">
    <property type="entry name" value="P-type_ATPase_Cu-like"/>
    <property type="match status" value="1"/>
</dbReference>
<evidence type="ECO:0000256" key="12">
    <source>
        <dbReference type="SAM" id="MobiDB-lite"/>
    </source>
</evidence>
<dbReference type="PRINTS" id="PR00119">
    <property type="entry name" value="CATATPASE"/>
</dbReference>
<feature type="transmembrane region" description="Helical" evidence="11">
    <location>
        <begin position="102"/>
        <end position="124"/>
    </location>
</feature>
<dbReference type="InterPro" id="IPR027256">
    <property type="entry name" value="P-typ_ATPase_IB"/>
</dbReference>
<dbReference type="InterPro" id="IPR023299">
    <property type="entry name" value="ATPase_P-typ_cyto_dom_N"/>
</dbReference>
<dbReference type="SUPFAM" id="SSF81653">
    <property type="entry name" value="Calcium ATPase, transduction domain A"/>
    <property type="match status" value="1"/>
</dbReference>
<comment type="subcellular location">
    <subcellularLocation>
        <location evidence="1">Cell membrane</location>
        <topology evidence="1">Multi-pass membrane protein</topology>
    </subcellularLocation>
</comment>
<evidence type="ECO:0000256" key="7">
    <source>
        <dbReference type="ARBA" id="ARBA00022840"/>
    </source>
</evidence>
<dbReference type="InterPro" id="IPR036412">
    <property type="entry name" value="HAD-like_sf"/>
</dbReference>
<dbReference type="Pfam" id="PF00403">
    <property type="entry name" value="HMA"/>
    <property type="match status" value="1"/>
</dbReference>